<keyword evidence="6" id="KW-0479">Metal-binding</keyword>
<keyword evidence="9" id="KW-0718">Serine biosynthesis</keyword>
<dbReference type="PANTHER" id="PTHR43344">
    <property type="entry name" value="PHOSPHOSERINE PHOSPHATASE"/>
    <property type="match status" value="1"/>
</dbReference>
<dbReference type="Pfam" id="PF12710">
    <property type="entry name" value="HAD"/>
    <property type="match status" value="1"/>
</dbReference>
<evidence type="ECO:0000256" key="7">
    <source>
        <dbReference type="ARBA" id="ARBA00022801"/>
    </source>
</evidence>
<dbReference type="PANTHER" id="PTHR43344:SF2">
    <property type="entry name" value="PHOSPHOSERINE PHOSPHATASE"/>
    <property type="match status" value="1"/>
</dbReference>
<keyword evidence="5" id="KW-0028">Amino-acid biosynthesis</keyword>
<name>A0A6J6DEV3_9ZZZZ</name>
<protein>
    <recommendedName>
        <fullName evidence="4">phosphoserine phosphatase</fullName>
        <ecNumber evidence="4">3.1.3.3</ecNumber>
    </recommendedName>
    <alternativeName>
        <fullName evidence="10">O-phosphoserine phosphohydrolase</fullName>
    </alternativeName>
</protein>
<dbReference type="InterPro" id="IPR036412">
    <property type="entry name" value="HAD-like_sf"/>
</dbReference>
<dbReference type="SFLD" id="SFLDG01137">
    <property type="entry name" value="C1.6.1:_Phosphoserine_Phosphat"/>
    <property type="match status" value="1"/>
</dbReference>
<evidence type="ECO:0000256" key="8">
    <source>
        <dbReference type="ARBA" id="ARBA00022842"/>
    </source>
</evidence>
<dbReference type="GO" id="GO:0000287">
    <property type="term" value="F:magnesium ion binding"/>
    <property type="evidence" value="ECO:0007669"/>
    <property type="project" value="TreeGrafter"/>
</dbReference>
<dbReference type="InterPro" id="IPR023214">
    <property type="entry name" value="HAD_sf"/>
</dbReference>
<evidence type="ECO:0000256" key="6">
    <source>
        <dbReference type="ARBA" id="ARBA00022723"/>
    </source>
</evidence>
<comment type="similarity">
    <text evidence="3">Belongs to the HAD-like hydrolase superfamily. SerB family.</text>
</comment>
<evidence type="ECO:0000256" key="9">
    <source>
        <dbReference type="ARBA" id="ARBA00023299"/>
    </source>
</evidence>
<keyword evidence="8" id="KW-0460">Magnesium</keyword>
<dbReference type="EMBL" id="CAEZTM010000002">
    <property type="protein sequence ID" value="CAB4560803.1"/>
    <property type="molecule type" value="Genomic_DNA"/>
</dbReference>
<dbReference type="SFLD" id="SFLDF00029">
    <property type="entry name" value="phosphoserine_phosphatase"/>
    <property type="match status" value="1"/>
</dbReference>
<evidence type="ECO:0000256" key="1">
    <source>
        <dbReference type="ARBA" id="ARBA00001946"/>
    </source>
</evidence>
<organism evidence="11">
    <name type="scientific">freshwater metagenome</name>
    <dbReference type="NCBI Taxonomy" id="449393"/>
    <lineage>
        <taxon>unclassified sequences</taxon>
        <taxon>metagenomes</taxon>
        <taxon>ecological metagenomes</taxon>
    </lineage>
</organism>
<evidence type="ECO:0000256" key="2">
    <source>
        <dbReference type="ARBA" id="ARBA00005135"/>
    </source>
</evidence>
<comment type="cofactor">
    <cofactor evidence="1">
        <name>Mg(2+)</name>
        <dbReference type="ChEBI" id="CHEBI:18420"/>
    </cofactor>
</comment>
<dbReference type="GO" id="GO:0005737">
    <property type="term" value="C:cytoplasm"/>
    <property type="evidence" value="ECO:0007669"/>
    <property type="project" value="TreeGrafter"/>
</dbReference>
<evidence type="ECO:0000256" key="5">
    <source>
        <dbReference type="ARBA" id="ARBA00022605"/>
    </source>
</evidence>
<evidence type="ECO:0000256" key="10">
    <source>
        <dbReference type="ARBA" id="ARBA00031693"/>
    </source>
</evidence>
<dbReference type="AlphaFoldDB" id="A0A6J6DEV3"/>
<dbReference type="SFLD" id="SFLDS00003">
    <property type="entry name" value="Haloacid_Dehalogenase"/>
    <property type="match status" value="1"/>
</dbReference>
<dbReference type="SFLD" id="SFLDG01136">
    <property type="entry name" value="C1.6:_Phosphoserine_Phosphatas"/>
    <property type="match status" value="1"/>
</dbReference>
<dbReference type="EC" id="3.1.3.3" evidence="4"/>
<evidence type="ECO:0000256" key="4">
    <source>
        <dbReference type="ARBA" id="ARBA00012640"/>
    </source>
</evidence>
<sequence length="217" mass="23116">MTSHQLLVVLDVDSTLTQDEGIDLLAAQVSKDIAREVSAITESAMRGELDFEESLRRRVAALEGTPETSVNEASRKVRLSAGARVLVDTLHAEGHLVGAVSGGFHSMIDSIAEDLRLDFHRANRLEVNGGMLTGKIVGPLIDARAKVTALQEWARSAGIPRERTIAVGDGGNDVEMLAWAGLGVAYMGKPVARAAADVALDTPDLSQMLLLLGLLRD</sequence>
<proteinExistence type="inferred from homology"/>
<keyword evidence="7" id="KW-0378">Hydrolase</keyword>
<dbReference type="Gene3D" id="3.40.50.1000">
    <property type="entry name" value="HAD superfamily/HAD-like"/>
    <property type="match status" value="1"/>
</dbReference>
<dbReference type="NCBIfam" id="TIGR00338">
    <property type="entry name" value="serB"/>
    <property type="match status" value="1"/>
</dbReference>
<dbReference type="GO" id="GO:0036424">
    <property type="term" value="F:L-phosphoserine phosphatase activity"/>
    <property type="evidence" value="ECO:0007669"/>
    <property type="project" value="InterPro"/>
</dbReference>
<dbReference type="NCBIfam" id="TIGR01488">
    <property type="entry name" value="HAD-SF-IB"/>
    <property type="match status" value="1"/>
</dbReference>
<dbReference type="InterPro" id="IPR050582">
    <property type="entry name" value="HAD-like_SerB"/>
</dbReference>
<dbReference type="InterPro" id="IPR004469">
    <property type="entry name" value="PSP"/>
</dbReference>
<dbReference type="UniPathway" id="UPA00135">
    <property type="reaction ID" value="UER00198"/>
</dbReference>
<dbReference type="SUPFAM" id="SSF56784">
    <property type="entry name" value="HAD-like"/>
    <property type="match status" value="1"/>
</dbReference>
<comment type="pathway">
    <text evidence="2">Amino-acid biosynthesis; L-serine biosynthesis; L-serine from 3-phospho-D-glycerate: step 3/3.</text>
</comment>
<reference evidence="11" key="1">
    <citation type="submission" date="2020-05" db="EMBL/GenBank/DDBJ databases">
        <authorList>
            <person name="Chiriac C."/>
            <person name="Salcher M."/>
            <person name="Ghai R."/>
            <person name="Kavagutti S V."/>
        </authorList>
    </citation>
    <scope>NUCLEOTIDE SEQUENCE</scope>
</reference>
<dbReference type="GO" id="GO:0006564">
    <property type="term" value="P:L-serine biosynthetic process"/>
    <property type="evidence" value="ECO:0007669"/>
    <property type="project" value="UniProtKB-KW"/>
</dbReference>
<accession>A0A6J6DEV3</accession>
<evidence type="ECO:0000256" key="3">
    <source>
        <dbReference type="ARBA" id="ARBA00009184"/>
    </source>
</evidence>
<gene>
    <name evidence="11" type="ORF">UFOPK1684_00075</name>
</gene>
<evidence type="ECO:0000313" key="11">
    <source>
        <dbReference type="EMBL" id="CAB4560803.1"/>
    </source>
</evidence>